<dbReference type="PANTHER" id="PTHR43191">
    <property type="entry name" value="RRNA METHYLTRANSFERASE 3"/>
    <property type="match status" value="1"/>
</dbReference>
<sequence length="124" mass="13629">MWSHADVKEYLDEKRVRIYGIEIMENASPIMQYDRETGVVKFPFEAECEGGWSGSAFIFGNEGQGLSTKQREICDEFLFIPQNRGGSGGSEDNFAGRDKVGSASMNVACAAAVVLQAYSVGRLF</sequence>
<dbReference type="Proteomes" id="UP001224775">
    <property type="component" value="Unassembled WGS sequence"/>
</dbReference>
<evidence type="ECO:0000313" key="1">
    <source>
        <dbReference type="EMBL" id="KAK1734852.1"/>
    </source>
</evidence>
<dbReference type="GO" id="GO:0003723">
    <property type="term" value="F:RNA binding"/>
    <property type="evidence" value="ECO:0007669"/>
    <property type="project" value="TreeGrafter"/>
</dbReference>
<proteinExistence type="predicted"/>
<name>A0AAD8XW85_9STRA</name>
<dbReference type="PANTHER" id="PTHR43191:SF7">
    <property type="entry name" value="OBP33PEP LIKE PROTEIN"/>
    <property type="match status" value="1"/>
</dbReference>
<dbReference type="InterPro" id="IPR051259">
    <property type="entry name" value="rRNA_Methyltransferase"/>
</dbReference>
<dbReference type="Gene3D" id="3.40.1280.10">
    <property type="match status" value="1"/>
</dbReference>
<reference evidence="1" key="1">
    <citation type="submission" date="2023-06" db="EMBL/GenBank/DDBJ databases">
        <title>Survivors Of The Sea: Transcriptome response of Skeletonema marinoi to long-term dormancy.</title>
        <authorList>
            <person name="Pinder M.I.M."/>
            <person name="Kourtchenko O."/>
            <person name="Robertson E.K."/>
            <person name="Larsson T."/>
            <person name="Maumus F."/>
            <person name="Osuna-Cruz C.M."/>
            <person name="Vancaester E."/>
            <person name="Stenow R."/>
            <person name="Vandepoele K."/>
            <person name="Ploug H."/>
            <person name="Bruchert V."/>
            <person name="Godhe A."/>
            <person name="Topel M."/>
        </authorList>
    </citation>
    <scope>NUCLEOTIDE SEQUENCE</scope>
    <source>
        <strain evidence="1">R05AC</strain>
    </source>
</reference>
<comment type="caution">
    <text evidence="1">The sequence shown here is derived from an EMBL/GenBank/DDBJ whole genome shotgun (WGS) entry which is preliminary data.</text>
</comment>
<accession>A0AAD8XW85</accession>
<organism evidence="1 2">
    <name type="scientific">Skeletonema marinoi</name>
    <dbReference type="NCBI Taxonomy" id="267567"/>
    <lineage>
        <taxon>Eukaryota</taxon>
        <taxon>Sar</taxon>
        <taxon>Stramenopiles</taxon>
        <taxon>Ochrophyta</taxon>
        <taxon>Bacillariophyta</taxon>
        <taxon>Coscinodiscophyceae</taxon>
        <taxon>Thalassiosirophycidae</taxon>
        <taxon>Thalassiosirales</taxon>
        <taxon>Skeletonemataceae</taxon>
        <taxon>Skeletonema</taxon>
        <taxon>Skeletonema marinoi-dohrnii complex</taxon>
    </lineage>
</organism>
<dbReference type="InterPro" id="IPR029028">
    <property type="entry name" value="Alpha/beta_knot_MTases"/>
</dbReference>
<gene>
    <name evidence="1" type="ORF">QTG54_014312</name>
</gene>
<evidence type="ECO:0008006" key="3">
    <source>
        <dbReference type="Google" id="ProtNLM"/>
    </source>
</evidence>
<keyword evidence="2" id="KW-1185">Reference proteome</keyword>
<evidence type="ECO:0000313" key="2">
    <source>
        <dbReference type="Proteomes" id="UP001224775"/>
    </source>
</evidence>
<protein>
    <recommendedName>
        <fullName evidence="3">tRNA/rRNA methyltransferase SpoU type domain-containing protein</fullName>
    </recommendedName>
</protein>
<dbReference type="EMBL" id="JATAAI010000036">
    <property type="protein sequence ID" value="KAK1734852.1"/>
    <property type="molecule type" value="Genomic_DNA"/>
</dbReference>
<dbReference type="SUPFAM" id="SSF75217">
    <property type="entry name" value="alpha/beta knot"/>
    <property type="match status" value="1"/>
</dbReference>
<dbReference type="InterPro" id="IPR029026">
    <property type="entry name" value="tRNA_m1G_MTases_N"/>
</dbReference>
<dbReference type="AlphaFoldDB" id="A0AAD8XW85"/>